<dbReference type="PRINTS" id="PR00368">
    <property type="entry name" value="FADPNR"/>
</dbReference>
<dbReference type="Gene3D" id="3.30.390.30">
    <property type="match status" value="1"/>
</dbReference>
<gene>
    <name evidence="12" type="ORF">LI82_02540</name>
</gene>
<dbReference type="SUPFAM" id="SSF55424">
    <property type="entry name" value="FAD/NAD-linked reductases, dimerisation (C-terminal) domain"/>
    <property type="match status" value="1"/>
</dbReference>
<dbReference type="GO" id="GO:0050660">
    <property type="term" value="F:flavin adenine dinucleotide binding"/>
    <property type="evidence" value="ECO:0007669"/>
    <property type="project" value="TreeGrafter"/>
</dbReference>
<evidence type="ECO:0000313" key="13">
    <source>
        <dbReference type="Proteomes" id="UP000029859"/>
    </source>
</evidence>
<evidence type="ECO:0000313" key="12">
    <source>
        <dbReference type="EMBL" id="KGK98941.1"/>
    </source>
</evidence>
<keyword evidence="8 9" id="KW-0676">Redox-active center</keyword>
<dbReference type="NCBIfam" id="NF004947">
    <property type="entry name" value="PRK06292.2-5"/>
    <property type="match status" value="1"/>
</dbReference>
<dbReference type="PROSITE" id="PS00076">
    <property type="entry name" value="PYRIDINE_REDOX_1"/>
    <property type="match status" value="1"/>
</dbReference>
<dbReference type="Proteomes" id="UP000029859">
    <property type="component" value="Unassembled WGS sequence"/>
</dbReference>
<evidence type="ECO:0000256" key="6">
    <source>
        <dbReference type="ARBA" id="ARBA00023027"/>
    </source>
</evidence>
<dbReference type="GO" id="GO:0006103">
    <property type="term" value="P:2-oxoglutarate metabolic process"/>
    <property type="evidence" value="ECO:0007669"/>
    <property type="project" value="TreeGrafter"/>
</dbReference>
<dbReference type="OrthoDB" id="27922at2157"/>
<evidence type="ECO:0000256" key="1">
    <source>
        <dbReference type="ARBA" id="ARBA00001974"/>
    </source>
</evidence>
<keyword evidence="7" id="KW-1015">Disulfide bond</keyword>
<comment type="caution">
    <text evidence="12">The sequence shown here is derived from an EMBL/GenBank/DDBJ whole genome shotgun (WGS) entry which is preliminary data.</text>
</comment>
<keyword evidence="3 9" id="KW-0285">Flavoprotein</keyword>
<dbReference type="Pfam" id="PF07992">
    <property type="entry name" value="Pyr_redox_2"/>
    <property type="match status" value="1"/>
</dbReference>
<evidence type="ECO:0000256" key="5">
    <source>
        <dbReference type="ARBA" id="ARBA00023002"/>
    </source>
</evidence>
<dbReference type="SUPFAM" id="SSF51905">
    <property type="entry name" value="FAD/NAD(P)-binding domain"/>
    <property type="match status" value="1"/>
</dbReference>
<keyword evidence="4 9" id="KW-0274">FAD</keyword>
<dbReference type="InterPro" id="IPR050151">
    <property type="entry name" value="Class-I_Pyr_Nuc-Dis_Oxidored"/>
</dbReference>
<dbReference type="PANTHER" id="PTHR22912">
    <property type="entry name" value="DISULFIDE OXIDOREDUCTASE"/>
    <property type="match status" value="1"/>
</dbReference>
<feature type="domain" description="FAD/NAD(P)-binding" evidence="11">
    <location>
        <begin position="4"/>
        <end position="310"/>
    </location>
</feature>
<dbReference type="InterPro" id="IPR023753">
    <property type="entry name" value="FAD/NAD-binding_dom"/>
</dbReference>
<proteinExistence type="inferred from homology"/>
<dbReference type="InterPro" id="IPR036188">
    <property type="entry name" value="FAD/NAD-bd_sf"/>
</dbReference>
<comment type="similarity">
    <text evidence="2 9">Belongs to the class-I pyridine nucleotide-disulfide oxidoreductase family.</text>
</comment>
<comment type="cofactor">
    <cofactor evidence="1">
        <name>FAD</name>
        <dbReference type="ChEBI" id="CHEBI:57692"/>
    </cofactor>
</comment>
<dbReference type="AlphaFoldDB" id="A0A099T3Y8"/>
<dbReference type="PIRSF" id="PIRSF000350">
    <property type="entry name" value="Mercury_reductase_MerA"/>
    <property type="match status" value="1"/>
</dbReference>
<evidence type="ECO:0000259" key="10">
    <source>
        <dbReference type="Pfam" id="PF02852"/>
    </source>
</evidence>
<feature type="domain" description="Pyridine nucleotide-disulphide oxidoreductase dimerisation" evidence="10">
    <location>
        <begin position="343"/>
        <end position="454"/>
    </location>
</feature>
<keyword evidence="6" id="KW-0520">NAD</keyword>
<evidence type="ECO:0000256" key="3">
    <source>
        <dbReference type="ARBA" id="ARBA00022630"/>
    </source>
</evidence>
<name>A0A099T3Y8_METMT</name>
<organism evidence="12 13">
    <name type="scientific">Methanococcoides methylutens</name>
    <dbReference type="NCBI Taxonomy" id="2226"/>
    <lineage>
        <taxon>Archaea</taxon>
        <taxon>Methanobacteriati</taxon>
        <taxon>Methanobacteriota</taxon>
        <taxon>Stenosarchaea group</taxon>
        <taxon>Methanomicrobia</taxon>
        <taxon>Methanosarcinales</taxon>
        <taxon>Methanosarcinaceae</taxon>
        <taxon>Methanococcoides</taxon>
    </lineage>
</organism>
<evidence type="ECO:0000256" key="8">
    <source>
        <dbReference type="ARBA" id="ARBA00023284"/>
    </source>
</evidence>
<dbReference type="PANTHER" id="PTHR22912:SF151">
    <property type="entry name" value="DIHYDROLIPOYL DEHYDROGENASE, MITOCHONDRIAL"/>
    <property type="match status" value="1"/>
</dbReference>
<dbReference type="EMBL" id="JRHO01000009">
    <property type="protein sequence ID" value="KGK98941.1"/>
    <property type="molecule type" value="Genomic_DNA"/>
</dbReference>
<dbReference type="GO" id="GO:0004148">
    <property type="term" value="F:dihydrolipoyl dehydrogenase (NADH) activity"/>
    <property type="evidence" value="ECO:0007669"/>
    <property type="project" value="TreeGrafter"/>
</dbReference>
<dbReference type="PRINTS" id="PR00411">
    <property type="entry name" value="PNDRDTASEI"/>
</dbReference>
<dbReference type="InterPro" id="IPR012999">
    <property type="entry name" value="Pyr_OxRdtase_I_AS"/>
</dbReference>
<dbReference type="Gene3D" id="3.50.50.60">
    <property type="entry name" value="FAD/NAD(P)-binding domain"/>
    <property type="match status" value="2"/>
</dbReference>
<sequence>MKEYDLIVIGSGSGMNYVGLMMQENPGMKVAVIDKDNPGGICLTRGCIPSKMLLYPAELVREIGRSQEFGIDAEIKSIDFNFIMERMRSSIGKDIEMIHSGLSSSPNMDYYQDTVEFIEPYVLKVGDETITSKMIYLSIGSRPMIPPVKGLEDVVYLTSDTVLDLTSLPESLAIIGGGYIAAEYGHFFSSMGSDVTIIGRSPRIIAQEEPEISELARRKIEGHISIITNHEVAEVQASGNRKKIIAKDRQTGEQVEILADEILVATGRSPNTDILHPEKGNIETDDRGWIKVNDHMETSCSNVWAFGDANGKYLFKHVGNYESTVAYQNSVLNGDVEVDYHAVPHAIFSYPEVAGVGMGEAEAIEHYGKDNISIGFQRFEDTGKGVAMALEDYFVKVILDNSTNILLGAHIIGPQASVLIHQVITLMNTPGANVGPIVHGMDIHPSLSEVVKRAFYSRMPVEEYHSVLKSLELEY</sequence>
<evidence type="ECO:0000259" key="11">
    <source>
        <dbReference type="Pfam" id="PF07992"/>
    </source>
</evidence>
<accession>A0A099T3Y8</accession>
<dbReference type="RefSeq" id="WP_048193375.1">
    <property type="nucleotide sequence ID" value="NZ_CAAGSM010000002.1"/>
</dbReference>
<dbReference type="Pfam" id="PF02852">
    <property type="entry name" value="Pyr_redox_dim"/>
    <property type="match status" value="1"/>
</dbReference>
<reference evidence="12 13" key="1">
    <citation type="submission" date="2014-09" db="EMBL/GenBank/DDBJ databases">
        <title>Draft genome sequence of an obligately methylotrophic methanogen, Methanococcoides methylutens, isolated from marine sediment.</title>
        <authorList>
            <person name="Guan Y."/>
            <person name="Ngugi D.K."/>
            <person name="Blom J."/>
            <person name="Ali S."/>
            <person name="Ferry J.G."/>
            <person name="Stingl U."/>
        </authorList>
    </citation>
    <scope>NUCLEOTIDE SEQUENCE [LARGE SCALE GENOMIC DNA]</scope>
    <source>
        <strain evidence="12 13">DSM 2657</strain>
    </source>
</reference>
<evidence type="ECO:0000256" key="7">
    <source>
        <dbReference type="ARBA" id="ARBA00023157"/>
    </source>
</evidence>
<keyword evidence="13" id="KW-1185">Reference proteome</keyword>
<evidence type="ECO:0000256" key="4">
    <source>
        <dbReference type="ARBA" id="ARBA00022827"/>
    </source>
</evidence>
<evidence type="ECO:0000256" key="9">
    <source>
        <dbReference type="RuleBase" id="RU003691"/>
    </source>
</evidence>
<dbReference type="InterPro" id="IPR004099">
    <property type="entry name" value="Pyr_nucl-diS_OxRdtase_dimer"/>
</dbReference>
<dbReference type="InterPro" id="IPR016156">
    <property type="entry name" value="FAD/NAD-linked_Rdtase_dimer_sf"/>
</dbReference>
<dbReference type="InterPro" id="IPR001100">
    <property type="entry name" value="Pyr_nuc-diS_OxRdtase"/>
</dbReference>
<evidence type="ECO:0000256" key="2">
    <source>
        <dbReference type="ARBA" id="ARBA00007532"/>
    </source>
</evidence>
<protein>
    <submittedName>
        <fullName evidence="12">Dihydrolipoamide dehydrogenase</fullName>
    </submittedName>
</protein>
<keyword evidence="5 9" id="KW-0560">Oxidoreductase</keyword>